<evidence type="ECO:0000256" key="4">
    <source>
        <dbReference type="ARBA" id="ARBA00022692"/>
    </source>
</evidence>
<evidence type="ECO:0000259" key="8">
    <source>
        <dbReference type="PROSITE" id="PS50928"/>
    </source>
</evidence>
<dbReference type="InterPro" id="IPR035906">
    <property type="entry name" value="MetI-like_sf"/>
</dbReference>
<feature type="domain" description="ABC transmembrane type-1" evidence="8">
    <location>
        <begin position="95"/>
        <end position="330"/>
    </location>
</feature>
<evidence type="ECO:0000256" key="6">
    <source>
        <dbReference type="ARBA" id="ARBA00023136"/>
    </source>
</evidence>
<gene>
    <name evidence="9" type="ORF">PCC79_15950</name>
</gene>
<keyword evidence="4 7" id="KW-0812">Transmembrane</keyword>
<proteinExistence type="inferred from homology"/>
<dbReference type="Pfam" id="PF00528">
    <property type="entry name" value="BPD_transp_1"/>
    <property type="match status" value="1"/>
</dbReference>
<accession>A0ABZ3C6J6</accession>
<dbReference type="Gene3D" id="1.10.3720.10">
    <property type="entry name" value="MetI-like"/>
    <property type="match status" value="1"/>
</dbReference>
<name>A0ABZ3C6J6_9ACTN</name>
<protein>
    <submittedName>
        <fullName evidence="9">ABC transporter permease</fullName>
    </submittedName>
</protein>
<dbReference type="EMBL" id="CP115965">
    <property type="protein sequence ID" value="WZW98359.1"/>
    <property type="molecule type" value="Genomic_DNA"/>
</dbReference>
<dbReference type="Proteomes" id="UP001434337">
    <property type="component" value="Chromosome"/>
</dbReference>
<dbReference type="Pfam" id="PF19300">
    <property type="entry name" value="BPD_transp_1_N"/>
    <property type="match status" value="1"/>
</dbReference>
<evidence type="ECO:0000256" key="5">
    <source>
        <dbReference type="ARBA" id="ARBA00022989"/>
    </source>
</evidence>
<dbReference type="PROSITE" id="PS50928">
    <property type="entry name" value="ABC_TM1"/>
    <property type="match status" value="1"/>
</dbReference>
<feature type="transmembrane region" description="Helical" evidence="7">
    <location>
        <begin position="101"/>
        <end position="120"/>
    </location>
</feature>
<organism evidence="9 10">
    <name type="scientific">Propioniciclava soli</name>
    <dbReference type="NCBI Taxonomy" id="2775081"/>
    <lineage>
        <taxon>Bacteria</taxon>
        <taxon>Bacillati</taxon>
        <taxon>Actinomycetota</taxon>
        <taxon>Actinomycetes</taxon>
        <taxon>Propionibacteriales</taxon>
        <taxon>Propionibacteriaceae</taxon>
        <taxon>Propioniciclava</taxon>
    </lineage>
</organism>
<evidence type="ECO:0000256" key="3">
    <source>
        <dbReference type="ARBA" id="ARBA00022475"/>
    </source>
</evidence>
<feature type="transmembrane region" description="Helical" evidence="7">
    <location>
        <begin position="311"/>
        <end position="333"/>
    </location>
</feature>
<dbReference type="CDD" id="cd06261">
    <property type="entry name" value="TM_PBP2"/>
    <property type="match status" value="1"/>
</dbReference>
<evidence type="ECO:0000256" key="7">
    <source>
        <dbReference type="RuleBase" id="RU363032"/>
    </source>
</evidence>
<keyword evidence="2 7" id="KW-0813">Transport</keyword>
<feature type="transmembrane region" description="Helical" evidence="7">
    <location>
        <begin position="127"/>
        <end position="151"/>
    </location>
</feature>
<evidence type="ECO:0000256" key="2">
    <source>
        <dbReference type="ARBA" id="ARBA00022448"/>
    </source>
</evidence>
<sequence>MLRFVVRRLLLLVPVLFGLSLLLFAWLRALPGDPARALLGDRATPQGIERLNAQYGFDQPLPVQYVRYMGQLLQGNFGNSPRTGQPVLATFVERFPATVELSVAALLFAVVVGIPLGYFAAKRAGGVLDLVAVGSSLAGVVIPVFVLAYLLKVVFAIGLPGLDWLAVLPPSGRQDVRINATHITNFYVLDGLMTREWDAAWDAVRHLILPALALGSIPLAAITRMTRASVLEVLGEDYVRTARAKGLARGLITRRHVLKNAMLPVITMIGLLTGQLLSGAVLTESVFAFNGIGSYLFDAIATLDYAVLQGFILFIALIYALVNLVVDIVYGLFDPRMRVR</sequence>
<evidence type="ECO:0000313" key="9">
    <source>
        <dbReference type="EMBL" id="WZW98359.1"/>
    </source>
</evidence>
<dbReference type="PANTHER" id="PTHR43163">
    <property type="entry name" value="DIPEPTIDE TRANSPORT SYSTEM PERMEASE PROTEIN DPPB-RELATED"/>
    <property type="match status" value="1"/>
</dbReference>
<dbReference type="PANTHER" id="PTHR43163:SF6">
    <property type="entry name" value="DIPEPTIDE TRANSPORT SYSTEM PERMEASE PROTEIN DPPB-RELATED"/>
    <property type="match status" value="1"/>
</dbReference>
<feature type="transmembrane region" description="Helical" evidence="7">
    <location>
        <begin position="203"/>
        <end position="222"/>
    </location>
</feature>
<keyword evidence="3" id="KW-1003">Cell membrane</keyword>
<keyword evidence="10" id="KW-1185">Reference proteome</keyword>
<feature type="transmembrane region" description="Helical" evidence="7">
    <location>
        <begin position="261"/>
        <end position="282"/>
    </location>
</feature>
<dbReference type="InterPro" id="IPR045621">
    <property type="entry name" value="BPD_transp_1_N"/>
</dbReference>
<dbReference type="RefSeq" id="WP_232547093.1">
    <property type="nucleotide sequence ID" value="NZ_CP115965.1"/>
</dbReference>
<comment type="subcellular location">
    <subcellularLocation>
        <location evidence="1 7">Cell membrane</location>
        <topology evidence="1 7">Multi-pass membrane protein</topology>
    </subcellularLocation>
</comment>
<dbReference type="InterPro" id="IPR000515">
    <property type="entry name" value="MetI-like"/>
</dbReference>
<reference evidence="9 10" key="1">
    <citation type="journal article" date="2023" name="Environ Microbiome">
        <title>A coral-associated actinobacterium mitigates coral bleaching under heat stress.</title>
        <authorList>
            <person name="Li J."/>
            <person name="Zou Y."/>
            <person name="Li Q."/>
            <person name="Zhang J."/>
            <person name="Bourne D.G."/>
            <person name="Lyu Y."/>
            <person name="Liu C."/>
            <person name="Zhang S."/>
        </authorList>
    </citation>
    <scope>NUCLEOTIDE SEQUENCE [LARGE SCALE GENOMIC DNA]</scope>
    <source>
        <strain evidence="9 10">SCSIO 13291</strain>
    </source>
</reference>
<comment type="similarity">
    <text evidence="7">Belongs to the binding-protein-dependent transport system permease family.</text>
</comment>
<dbReference type="SUPFAM" id="SSF161098">
    <property type="entry name" value="MetI-like"/>
    <property type="match status" value="1"/>
</dbReference>
<keyword evidence="6 7" id="KW-0472">Membrane</keyword>
<evidence type="ECO:0000256" key="1">
    <source>
        <dbReference type="ARBA" id="ARBA00004651"/>
    </source>
</evidence>
<keyword evidence="5 7" id="KW-1133">Transmembrane helix</keyword>
<evidence type="ECO:0000313" key="10">
    <source>
        <dbReference type="Proteomes" id="UP001434337"/>
    </source>
</evidence>